<keyword evidence="1" id="KW-0472">Membrane</keyword>
<dbReference type="OrthoDB" id="5198105at2"/>
<organism evidence="2 3">
    <name type="scientific">Capnocytophaga canis</name>
    <dbReference type="NCBI Taxonomy" id="1848903"/>
    <lineage>
        <taxon>Bacteria</taxon>
        <taxon>Pseudomonadati</taxon>
        <taxon>Bacteroidota</taxon>
        <taxon>Flavobacteriia</taxon>
        <taxon>Flavobacteriales</taxon>
        <taxon>Flavobacteriaceae</taxon>
        <taxon>Capnocytophaga</taxon>
    </lineage>
</organism>
<feature type="transmembrane region" description="Helical" evidence="1">
    <location>
        <begin position="175"/>
        <end position="193"/>
    </location>
</feature>
<evidence type="ECO:0000313" key="3">
    <source>
        <dbReference type="Proteomes" id="UP000038200"/>
    </source>
</evidence>
<evidence type="ECO:0000256" key="1">
    <source>
        <dbReference type="SAM" id="Phobius"/>
    </source>
</evidence>
<protein>
    <submittedName>
        <fullName evidence="2">Uncharacterized protein</fullName>
    </submittedName>
</protein>
<name>A0A0B7IX25_9FLAO</name>
<reference evidence="2 3" key="1">
    <citation type="submission" date="2015-01" db="EMBL/GenBank/DDBJ databases">
        <authorList>
            <person name="Xiang T."/>
            <person name="Song Y."/>
            <person name="Huang L."/>
            <person name="Wang B."/>
            <person name="Wu P."/>
        </authorList>
    </citation>
    <scope>NUCLEOTIDE SEQUENCE [LARGE SCALE GENOMIC DNA]</scope>
    <source>
        <strain evidence="2 3">CcD93</strain>
    </source>
</reference>
<dbReference type="Proteomes" id="UP000038200">
    <property type="component" value="Unassembled WGS sequence"/>
</dbReference>
<feature type="transmembrane region" description="Helical" evidence="1">
    <location>
        <begin position="130"/>
        <end position="155"/>
    </location>
</feature>
<dbReference type="RefSeq" id="WP_082021502.1">
    <property type="nucleotide sequence ID" value="NZ_CDOL01000287.1"/>
</dbReference>
<dbReference type="AlphaFoldDB" id="A0A0B7IX25"/>
<sequence length="199" mass="23688">MINKDKKYFTSQCKGKTFFTPQCKGKKYFAPTKLWLYFIITMSVYLLMVFITIPTLNRLANGLEIIDVLPFYDSEYVVRLLEYLESEGRHYYLYRQLPIDMIYPLLYAFTYRQILKHFIDKLDFKRVRWVVFLPILAAVFDYLENISIGISLYRFPSLSDAVLSVLPFFSLLKNLFVVLYLLAFFGLGIMVLVRRRKKI</sequence>
<keyword evidence="1" id="KW-0812">Transmembrane</keyword>
<proteinExistence type="predicted"/>
<keyword evidence="1" id="KW-1133">Transmembrane helix</keyword>
<accession>A0A0B7IX25</accession>
<feature type="transmembrane region" description="Helical" evidence="1">
    <location>
        <begin position="91"/>
        <end position="109"/>
    </location>
</feature>
<dbReference type="STRING" id="1848903.CCAND38_290021"/>
<feature type="transmembrane region" description="Helical" evidence="1">
    <location>
        <begin position="34"/>
        <end position="53"/>
    </location>
</feature>
<dbReference type="EMBL" id="CDOL01000287">
    <property type="protein sequence ID" value="CEN54538.1"/>
    <property type="molecule type" value="Genomic_DNA"/>
</dbReference>
<evidence type="ECO:0000313" key="2">
    <source>
        <dbReference type="EMBL" id="CEN54538.1"/>
    </source>
</evidence>
<gene>
    <name evidence="2" type="ORF">CCAND93_930015</name>
</gene>